<feature type="compositionally biased region" description="Low complexity" evidence="1">
    <location>
        <begin position="15"/>
        <end position="33"/>
    </location>
</feature>
<dbReference type="AlphaFoldDB" id="A0AAV4C774"/>
<proteinExistence type="predicted"/>
<protein>
    <submittedName>
        <fullName evidence="2">Uncharacterized protein</fullName>
    </submittedName>
</protein>
<evidence type="ECO:0000313" key="2">
    <source>
        <dbReference type="EMBL" id="GFO27122.1"/>
    </source>
</evidence>
<reference evidence="2 3" key="1">
    <citation type="journal article" date="2021" name="Elife">
        <title>Chloroplast acquisition without the gene transfer in kleptoplastic sea slugs, Plakobranchus ocellatus.</title>
        <authorList>
            <person name="Maeda T."/>
            <person name="Takahashi S."/>
            <person name="Yoshida T."/>
            <person name="Shimamura S."/>
            <person name="Takaki Y."/>
            <person name="Nagai Y."/>
            <person name="Toyoda A."/>
            <person name="Suzuki Y."/>
            <person name="Arimoto A."/>
            <person name="Ishii H."/>
            <person name="Satoh N."/>
            <person name="Nishiyama T."/>
            <person name="Hasebe M."/>
            <person name="Maruyama T."/>
            <person name="Minagawa J."/>
            <person name="Obokata J."/>
            <person name="Shigenobu S."/>
        </authorList>
    </citation>
    <scope>NUCLEOTIDE SEQUENCE [LARGE SCALE GENOMIC DNA]</scope>
</reference>
<feature type="compositionally biased region" description="Pro residues" evidence="1">
    <location>
        <begin position="46"/>
        <end position="60"/>
    </location>
</feature>
<organism evidence="2 3">
    <name type="scientific">Plakobranchus ocellatus</name>
    <dbReference type="NCBI Taxonomy" id="259542"/>
    <lineage>
        <taxon>Eukaryota</taxon>
        <taxon>Metazoa</taxon>
        <taxon>Spiralia</taxon>
        <taxon>Lophotrochozoa</taxon>
        <taxon>Mollusca</taxon>
        <taxon>Gastropoda</taxon>
        <taxon>Heterobranchia</taxon>
        <taxon>Euthyneura</taxon>
        <taxon>Panpulmonata</taxon>
        <taxon>Sacoglossa</taxon>
        <taxon>Placobranchoidea</taxon>
        <taxon>Plakobranchidae</taxon>
        <taxon>Plakobranchus</taxon>
    </lineage>
</organism>
<keyword evidence="3" id="KW-1185">Reference proteome</keyword>
<sequence length="239" mass="25193">MTSFEAPASLEVTRARTTAPPSTHSPSPAATVSDQTVTLGAASSASPPPAPSPPPPPSDPIMPSLDSIVLTEVNHIEDIDLLSGQLDLAGGLNTLLEDSMSVLQGTAFGNSPSRKGLADILEEVQERIGCDDVNTKVCLGQSLSLDTENGDDRDMMVFGEGVGILADLVGIGAAERKDDMFPLGMDLSLGFPESMNVGITSDKSCSTIDSDYGECEILGCKGRARLDRRWLLIIYRVMV</sequence>
<dbReference type="EMBL" id="BLXT01005884">
    <property type="protein sequence ID" value="GFO27122.1"/>
    <property type="molecule type" value="Genomic_DNA"/>
</dbReference>
<name>A0AAV4C774_9GAST</name>
<feature type="region of interest" description="Disordered" evidence="1">
    <location>
        <begin position="1"/>
        <end position="64"/>
    </location>
</feature>
<gene>
    <name evidence="2" type="ORF">PoB_005362700</name>
</gene>
<dbReference type="Proteomes" id="UP000735302">
    <property type="component" value="Unassembled WGS sequence"/>
</dbReference>
<evidence type="ECO:0000313" key="3">
    <source>
        <dbReference type="Proteomes" id="UP000735302"/>
    </source>
</evidence>
<comment type="caution">
    <text evidence="2">The sequence shown here is derived from an EMBL/GenBank/DDBJ whole genome shotgun (WGS) entry which is preliminary data.</text>
</comment>
<evidence type="ECO:0000256" key="1">
    <source>
        <dbReference type="SAM" id="MobiDB-lite"/>
    </source>
</evidence>
<accession>A0AAV4C774</accession>